<dbReference type="RefSeq" id="WP_318796716.1">
    <property type="nucleotide sequence ID" value="NZ_JARUJP010000002.1"/>
</dbReference>
<dbReference type="InterPro" id="IPR014584">
    <property type="entry name" value="UCP033729"/>
</dbReference>
<gene>
    <name evidence="1" type="ORF">P8V03_02875</name>
</gene>
<reference evidence="1 2" key="1">
    <citation type="submission" date="2023-04" db="EMBL/GenBank/DDBJ databases">
        <title>Clostridium tannerae sp. nov., isolated from the fecal material of an alpaca.</title>
        <authorList>
            <person name="Miller S."/>
            <person name="Hendry M."/>
            <person name="King J."/>
            <person name="Sankaranarayanan K."/>
            <person name="Lawson P.A."/>
        </authorList>
    </citation>
    <scope>NUCLEOTIDE SEQUENCE [LARGE SCALE GENOMIC DNA]</scope>
    <source>
        <strain evidence="1 2">A1-XYC3</strain>
    </source>
</reference>
<dbReference type="Gene3D" id="2.50.20.10">
    <property type="entry name" value="Lipoprotein localisation LolA/LolB/LppX"/>
    <property type="match status" value="1"/>
</dbReference>
<keyword evidence="1" id="KW-0449">Lipoprotein</keyword>
<organism evidence="1 2">
    <name type="scientific">Clostridium tanneri</name>
    <dbReference type="NCBI Taxonomy" id="3037988"/>
    <lineage>
        <taxon>Bacteria</taxon>
        <taxon>Bacillati</taxon>
        <taxon>Bacillota</taxon>
        <taxon>Clostridia</taxon>
        <taxon>Eubacteriales</taxon>
        <taxon>Clostridiaceae</taxon>
        <taxon>Clostridium</taxon>
    </lineage>
</organism>
<protein>
    <submittedName>
        <fullName evidence="1">Germination lipoprotein GerS-related protein</fullName>
    </submittedName>
</protein>
<comment type="caution">
    <text evidence="1">The sequence shown here is derived from an EMBL/GenBank/DDBJ whole genome shotgun (WGS) entry which is preliminary data.</text>
</comment>
<evidence type="ECO:0000313" key="1">
    <source>
        <dbReference type="EMBL" id="MDW8800096.1"/>
    </source>
</evidence>
<accession>A0ABU4JPM1</accession>
<keyword evidence="2" id="KW-1185">Reference proteome</keyword>
<dbReference type="PIRSF" id="PIRSF033729">
    <property type="entry name" value="UCP033729"/>
    <property type="match status" value="1"/>
</dbReference>
<dbReference type="SUPFAM" id="SSF89392">
    <property type="entry name" value="Prokaryotic lipoproteins and lipoprotein localization factors"/>
    <property type="match status" value="1"/>
</dbReference>
<sequence>MKKGTLIILSLMSFAFLILSLGCNRNNRDTEKAIDYLKNLDSYTCDITMKIQNDKQVINYGGKQFYDKKYGYRFELEKSRILIYKDNKIFIKDLQNGLNYNTDRDFDSLFKLSFIGEYIGMIYTNETLKNSFKKINNEEYQVIHLDIPGNNKNISKSELYIDLKDNSPKYLRILDSKDREKVNIEYSNFKANTELQQELFDVNS</sequence>
<evidence type="ECO:0000313" key="2">
    <source>
        <dbReference type="Proteomes" id="UP001281656"/>
    </source>
</evidence>
<proteinExistence type="predicted"/>
<dbReference type="InterPro" id="IPR029046">
    <property type="entry name" value="LolA/LolB/LppX"/>
</dbReference>
<dbReference type="PROSITE" id="PS51257">
    <property type="entry name" value="PROKAR_LIPOPROTEIN"/>
    <property type="match status" value="1"/>
</dbReference>
<dbReference type="EMBL" id="JARUJP010000002">
    <property type="protein sequence ID" value="MDW8800096.1"/>
    <property type="molecule type" value="Genomic_DNA"/>
</dbReference>
<name>A0ABU4JPM1_9CLOT</name>
<dbReference type="Proteomes" id="UP001281656">
    <property type="component" value="Unassembled WGS sequence"/>
</dbReference>
<dbReference type="NCBIfam" id="NF041287">
    <property type="entry name" value="lipo_GerS_rel"/>
    <property type="match status" value="1"/>
</dbReference>